<proteinExistence type="predicted"/>
<dbReference type="EMBL" id="CP126658">
    <property type="protein sequence ID" value="WJZ98259.1"/>
    <property type="molecule type" value="Genomic_DNA"/>
</dbReference>
<evidence type="ECO:0000256" key="1">
    <source>
        <dbReference type="SAM" id="MobiDB-lite"/>
    </source>
</evidence>
<accession>A0ABY9CUV7</accession>
<dbReference type="PANTHER" id="PTHR33670:SF15">
    <property type="entry name" value="OS02G0797600 PROTEIN"/>
    <property type="match status" value="1"/>
</dbReference>
<dbReference type="InterPro" id="IPR028322">
    <property type="entry name" value="PNRC-like_rgn"/>
</dbReference>
<organism evidence="2 3">
    <name type="scientific">Vitis vinifera</name>
    <name type="common">Grape</name>
    <dbReference type="NCBI Taxonomy" id="29760"/>
    <lineage>
        <taxon>Eukaryota</taxon>
        <taxon>Viridiplantae</taxon>
        <taxon>Streptophyta</taxon>
        <taxon>Embryophyta</taxon>
        <taxon>Tracheophyta</taxon>
        <taxon>Spermatophyta</taxon>
        <taxon>Magnoliopsida</taxon>
        <taxon>eudicotyledons</taxon>
        <taxon>Gunneridae</taxon>
        <taxon>Pentapetalae</taxon>
        <taxon>rosids</taxon>
        <taxon>Vitales</taxon>
        <taxon>Vitaceae</taxon>
        <taxon>Viteae</taxon>
        <taxon>Vitis</taxon>
    </lineage>
</organism>
<keyword evidence="3" id="KW-1185">Reference proteome</keyword>
<dbReference type="PANTHER" id="PTHR33670">
    <property type="entry name" value="SPLICING FACTOR, PROLINE- AND GLUTAMINE-RICH-LIKE"/>
    <property type="match status" value="1"/>
</dbReference>
<protein>
    <submittedName>
        <fullName evidence="2">Uncharacterized protein</fullName>
    </submittedName>
</protein>
<reference evidence="2 3" key="1">
    <citation type="journal article" date="2023" name="Hortic Res">
        <title>The complete reference genome for grapevine (Vitis vinifera L.) genetics and breeding.</title>
        <authorList>
            <person name="Shi X."/>
            <person name="Cao S."/>
            <person name="Wang X."/>
            <person name="Huang S."/>
            <person name="Wang Y."/>
            <person name="Liu Z."/>
            <person name="Liu W."/>
            <person name="Leng X."/>
            <person name="Peng Y."/>
            <person name="Wang N."/>
            <person name="Wang Y."/>
            <person name="Ma Z."/>
            <person name="Xu X."/>
            <person name="Zhang F."/>
            <person name="Xue H."/>
            <person name="Zhong H."/>
            <person name="Wang Y."/>
            <person name="Zhang K."/>
            <person name="Velt A."/>
            <person name="Avia K."/>
            <person name="Holtgrawe D."/>
            <person name="Grimplet J."/>
            <person name="Matus J.T."/>
            <person name="Ware D."/>
            <person name="Wu X."/>
            <person name="Wang H."/>
            <person name="Liu C."/>
            <person name="Fang Y."/>
            <person name="Rustenholz C."/>
            <person name="Cheng Z."/>
            <person name="Xiao H."/>
            <person name="Zhou Y."/>
        </authorList>
    </citation>
    <scope>NUCLEOTIDE SEQUENCE [LARGE SCALE GENOMIC DNA]</scope>
    <source>
        <strain evidence="3">cv. Pinot noir / PN40024</strain>
        <tissue evidence="2">Leaf</tissue>
    </source>
</reference>
<sequence length="192" mass="21344">MATVVLRSQDCLRDRFHPETLTYSPLLKSRPNPNSNPNPNGTRARRRKRSPLGFQDNGNDRVPDRYGSMVVKSPARNLVMGQVTILKRGEALSLPKNRGLGNDRKGRARREADLDLMLGSTDRLGPEPEMVQKEIRVSESKVVDGLYAGSAFFSSPPPSSLPLPLFFTKKDGSPSNDAATSDLRRLLRLDFL</sequence>
<feature type="region of interest" description="Disordered" evidence="1">
    <location>
        <begin position="22"/>
        <end position="67"/>
    </location>
</feature>
<evidence type="ECO:0000313" key="3">
    <source>
        <dbReference type="Proteomes" id="UP001227230"/>
    </source>
</evidence>
<gene>
    <name evidence="2" type="ORF">VitviT2T_016798</name>
</gene>
<evidence type="ECO:0000313" key="2">
    <source>
        <dbReference type="EMBL" id="WJZ98259.1"/>
    </source>
</evidence>
<dbReference type="Pfam" id="PF15365">
    <property type="entry name" value="PNRC"/>
    <property type="match status" value="1"/>
</dbReference>
<feature type="compositionally biased region" description="Low complexity" evidence="1">
    <location>
        <begin position="31"/>
        <end position="40"/>
    </location>
</feature>
<dbReference type="Proteomes" id="UP001227230">
    <property type="component" value="Chromosome 11"/>
</dbReference>
<name>A0ABY9CUV7_VITVI</name>